<evidence type="ECO:0000313" key="4">
    <source>
        <dbReference type="EMBL" id="SFW56482.1"/>
    </source>
</evidence>
<evidence type="ECO:0000256" key="2">
    <source>
        <dbReference type="ARBA" id="ARBA00023315"/>
    </source>
</evidence>
<evidence type="ECO:0000259" key="3">
    <source>
        <dbReference type="PROSITE" id="PS51186"/>
    </source>
</evidence>
<reference evidence="5" key="1">
    <citation type="submission" date="2016-11" db="EMBL/GenBank/DDBJ databases">
        <authorList>
            <person name="Jaros S."/>
            <person name="Januszkiewicz K."/>
            <person name="Wedrychowicz H."/>
        </authorList>
    </citation>
    <scope>NUCLEOTIDE SEQUENCE [LARGE SCALE GENOMIC DNA]</scope>
    <source>
        <strain evidence="5">DSM 7057</strain>
    </source>
</reference>
<dbReference type="AlphaFoldDB" id="A0AA94L2L7"/>
<gene>
    <name evidence="4" type="ORF">SAMN02910291_01858</name>
</gene>
<evidence type="ECO:0000313" key="5">
    <source>
        <dbReference type="Proteomes" id="UP000182680"/>
    </source>
</evidence>
<proteinExistence type="predicted"/>
<dbReference type="PROSITE" id="PS51186">
    <property type="entry name" value="GNAT"/>
    <property type="match status" value="1"/>
</dbReference>
<dbReference type="Proteomes" id="UP000182680">
    <property type="component" value="Unassembled WGS sequence"/>
</dbReference>
<dbReference type="PANTHER" id="PTHR43800">
    <property type="entry name" value="PEPTIDYL-LYSINE N-ACETYLTRANSFERASE YJAB"/>
    <property type="match status" value="1"/>
</dbReference>
<keyword evidence="1" id="KW-0808">Transferase</keyword>
<dbReference type="GO" id="GO:0016747">
    <property type="term" value="F:acyltransferase activity, transferring groups other than amino-acyl groups"/>
    <property type="evidence" value="ECO:0007669"/>
    <property type="project" value="InterPro"/>
</dbReference>
<organism evidence="4 5">
    <name type="scientific">Desulfovibrio desulfuricans</name>
    <dbReference type="NCBI Taxonomy" id="876"/>
    <lineage>
        <taxon>Bacteria</taxon>
        <taxon>Pseudomonadati</taxon>
        <taxon>Thermodesulfobacteriota</taxon>
        <taxon>Desulfovibrionia</taxon>
        <taxon>Desulfovibrionales</taxon>
        <taxon>Desulfovibrionaceae</taxon>
        <taxon>Desulfovibrio</taxon>
    </lineage>
</organism>
<keyword evidence="2" id="KW-0012">Acyltransferase</keyword>
<dbReference type="PANTHER" id="PTHR43800:SF1">
    <property type="entry name" value="PEPTIDYL-LYSINE N-ACETYLTRANSFERASE YJAB"/>
    <property type="match status" value="1"/>
</dbReference>
<dbReference type="Gene3D" id="3.40.630.30">
    <property type="match status" value="1"/>
</dbReference>
<dbReference type="SUPFAM" id="SSF55729">
    <property type="entry name" value="Acyl-CoA N-acyltransferases (Nat)"/>
    <property type="match status" value="1"/>
</dbReference>
<dbReference type="RefSeq" id="WP_157735228.1">
    <property type="nucleotide sequence ID" value="NZ_FPIW01000034.1"/>
</dbReference>
<dbReference type="InterPro" id="IPR000182">
    <property type="entry name" value="GNAT_dom"/>
</dbReference>
<evidence type="ECO:0000256" key="1">
    <source>
        <dbReference type="ARBA" id="ARBA00022679"/>
    </source>
</evidence>
<protein>
    <submittedName>
        <fullName evidence="4">Acetyltransferase</fullName>
    </submittedName>
</protein>
<feature type="domain" description="N-acetyltransferase" evidence="3">
    <location>
        <begin position="10"/>
        <end position="156"/>
    </location>
</feature>
<dbReference type="Pfam" id="PF00583">
    <property type="entry name" value="Acetyltransf_1"/>
    <property type="match status" value="1"/>
</dbReference>
<dbReference type="CDD" id="cd04301">
    <property type="entry name" value="NAT_SF"/>
    <property type="match status" value="1"/>
</dbReference>
<dbReference type="EMBL" id="FPIW01000034">
    <property type="protein sequence ID" value="SFW56482.1"/>
    <property type="molecule type" value="Genomic_DNA"/>
</dbReference>
<comment type="caution">
    <text evidence="4">The sequence shown here is derived from an EMBL/GenBank/DDBJ whole genome shotgun (WGS) entry which is preliminary data.</text>
</comment>
<accession>A0AA94L2L7</accession>
<sequence length="168" mass="18482">MMNSMPAGITLTRGVSTRHHAACADLWLEASLLAHDLVDPALWQRQRDAMQQHYLPASDLVMLERQGAPVAFSALCCPDGVDFIAALFVRPSCWRMGLGTILLRHAMAGRDSLRLDVYHANIGARAFYERMGFKPVSESVCGHTGQPVVEMLWRTPVLRMPQPGAGNG</sequence>
<dbReference type="InterPro" id="IPR016181">
    <property type="entry name" value="Acyl_CoA_acyltransferase"/>
</dbReference>
<name>A0AA94L2L7_DESDE</name>